<keyword evidence="3" id="KW-1185">Reference proteome</keyword>
<dbReference type="RefSeq" id="WP_203774962.1">
    <property type="nucleotide sequence ID" value="NZ_BAAAYJ010000074.1"/>
</dbReference>
<proteinExistence type="predicted"/>
<dbReference type="EMBL" id="BOMQ01000079">
    <property type="protein sequence ID" value="GIE53138.1"/>
    <property type="molecule type" value="Genomic_DNA"/>
</dbReference>
<feature type="region of interest" description="Disordered" evidence="1">
    <location>
        <begin position="1"/>
        <end position="24"/>
    </location>
</feature>
<name>A0A919JP09_9ACTN</name>
<organism evidence="2 3">
    <name type="scientific">Actinoplanes nipponensis</name>
    <dbReference type="NCBI Taxonomy" id="135950"/>
    <lineage>
        <taxon>Bacteria</taxon>
        <taxon>Bacillati</taxon>
        <taxon>Actinomycetota</taxon>
        <taxon>Actinomycetes</taxon>
        <taxon>Micromonosporales</taxon>
        <taxon>Micromonosporaceae</taxon>
        <taxon>Actinoplanes</taxon>
    </lineage>
</organism>
<gene>
    <name evidence="2" type="ORF">Ani05nite_66720</name>
</gene>
<evidence type="ECO:0000313" key="2">
    <source>
        <dbReference type="EMBL" id="GIE53138.1"/>
    </source>
</evidence>
<reference evidence="2" key="1">
    <citation type="submission" date="2021-01" db="EMBL/GenBank/DDBJ databases">
        <title>Whole genome shotgun sequence of Actinoplanes nipponensis NBRC 14063.</title>
        <authorList>
            <person name="Komaki H."/>
            <person name="Tamura T."/>
        </authorList>
    </citation>
    <scope>NUCLEOTIDE SEQUENCE</scope>
    <source>
        <strain evidence="2">NBRC 14063</strain>
    </source>
</reference>
<comment type="caution">
    <text evidence="2">The sequence shown here is derived from an EMBL/GenBank/DDBJ whole genome shotgun (WGS) entry which is preliminary data.</text>
</comment>
<dbReference type="AlphaFoldDB" id="A0A919JP09"/>
<sequence>MSGHTSLVDDGDVTHDAATNSPAGGDYLAYLDILRALDEQGAAVNSALLEAHIADTAQQRRAALSALHTRLRDMAATANHALGSLPEHSDIPA</sequence>
<dbReference type="Proteomes" id="UP000647172">
    <property type="component" value="Unassembled WGS sequence"/>
</dbReference>
<evidence type="ECO:0000313" key="3">
    <source>
        <dbReference type="Proteomes" id="UP000647172"/>
    </source>
</evidence>
<protein>
    <submittedName>
        <fullName evidence="2">Uncharacterized protein</fullName>
    </submittedName>
</protein>
<accession>A0A919JP09</accession>
<evidence type="ECO:0000256" key="1">
    <source>
        <dbReference type="SAM" id="MobiDB-lite"/>
    </source>
</evidence>